<keyword evidence="5" id="KW-1185">Reference proteome</keyword>
<dbReference type="PROSITE" id="PS51257">
    <property type="entry name" value="PROKAR_LIPOPROTEIN"/>
    <property type="match status" value="1"/>
</dbReference>
<evidence type="ECO:0000313" key="4">
    <source>
        <dbReference type="Proteomes" id="UP000626109"/>
    </source>
</evidence>
<protein>
    <submittedName>
        <fullName evidence="3">Uncharacterized protein</fullName>
    </submittedName>
</protein>
<proteinExistence type="predicted"/>
<dbReference type="Proteomes" id="UP000654075">
    <property type="component" value="Unassembled WGS sequence"/>
</dbReference>
<comment type="caution">
    <text evidence="3">The sequence shown here is derived from an EMBL/GenBank/DDBJ whole genome shotgun (WGS) entry which is preliminary data.</text>
</comment>
<sequence>MLLLALRASLPDELLPQAAPLIAAVACRTIPVLVFLCLLRTCAETQAKQAIQEATEANKLSRKQQAAVPGYHRIAHLSKPAPKKHRIVAAAVGGGEVAVVYGPFKGTQDHREPLE</sequence>
<dbReference type="EMBL" id="CAJNNV010029733">
    <property type="protein sequence ID" value="CAE8629894.1"/>
    <property type="molecule type" value="Genomic_DNA"/>
</dbReference>
<organism evidence="3 4">
    <name type="scientific">Polarella glacialis</name>
    <name type="common">Dinoflagellate</name>
    <dbReference type="NCBI Taxonomy" id="89957"/>
    <lineage>
        <taxon>Eukaryota</taxon>
        <taxon>Sar</taxon>
        <taxon>Alveolata</taxon>
        <taxon>Dinophyceae</taxon>
        <taxon>Suessiales</taxon>
        <taxon>Suessiaceae</taxon>
        <taxon>Polarella</taxon>
    </lineage>
</organism>
<dbReference type="EMBL" id="CAJNNW010035828">
    <property type="protein sequence ID" value="CAE8730313.1"/>
    <property type="molecule type" value="Genomic_DNA"/>
</dbReference>
<accession>A0A813LDE0</accession>
<evidence type="ECO:0000313" key="3">
    <source>
        <dbReference type="EMBL" id="CAE8730313.1"/>
    </source>
</evidence>
<dbReference type="AlphaFoldDB" id="A0A813LDE0"/>
<evidence type="ECO:0000313" key="2">
    <source>
        <dbReference type="EMBL" id="CAE8629894.1"/>
    </source>
</evidence>
<evidence type="ECO:0000313" key="5">
    <source>
        <dbReference type="Proteomes" id="UP000654075"/>
    </source>
</evidence>
<dbReference type="EMBL" id="CAJNNV010025295">
    <property type="protein sequence ID" value="CAE8613693.1"/>
    <property type="molecule type" value="Genomic_DNA"/>
</dbReference>
<gene>
    <name evidence="1" type="ORF">PGLA1383_LOCUS31447</name>
    <name evidence="2" type="ORF">PGLA1383_LOCUS46294</name>
    <name evidence="3" type="ORF">PGLA2088_LOCUS45701</name>
</gene>
<evidence type="ECO:0000313" key="1">
    <source>
        <dbReference type="EMBL" id="CAE8613693.1"/>
    </source>
</evidence>
<name>A0A813LDE0_POLGL</name>
<dbReference type="Proteomes" id="UP000626109">
    <property type="component" value="Unassembled WGS sequence"/>
</dbReference>
<reference evidence="3" key="1">
    <citation type="submission" date="2021-02" db="EMBL/GenBank/DDBJ databases">
        <authorList>
            <person name="Dougan E. K."/>
            <person name="Rhodes N."/>
            <person name="Thang M."/>
            <person name="Chan C."/>
        </authorList>
    </citation>
    <scope>NUCLEOTIDE SEQUENCE</scope>
</reference>